<dbReference type="InterPro" id="IPR036396">
    <property type="entry name" value="Cyt_P450_sf"/>
</dbReference>
<keyword evidence="15" id="KW-1133">Transmembrane helix</keyword>
<keyword evidence="9 14" id="KW-0560">Oxidoreductase</keyword>
<dbReference type="SUPFAM" id="SSF48264">
    <property type="entry name" value="Cytochrome P450"/>
    <property type="match status" value="2"/>
</dbReference>
<evidence type="ECO:0000256" key="15">
    <source>
        <dbReference type="SAM" id="Phobius"/>
    </source>
</evidence>
<sequence>MEFVLEALPVHVCLSVLLLVCLYFYGSRTFNYWKVRGVPFMKPLPFLGTQLFAFTHSVSRVDFFNNVYNKYEGERYVGLFQFKVPLLLIRDPEMVNDILISNFNDFHDRGLDNNHRLNPLSASLVQLEGLTWRNLRKKSASVFSQAKLKAMFDIVEPIMVNLVELVERNSAERKSMDVRQLALQFTMQTIGAVAFGVDLDMLDEPKSEFIKNADNNFGFTLRRLMYEFLMTLHPKLTSLIKFKAFDPDKERFFIDFAKDVVAHRDISDYHRNDFLQLLINLKMEDWVAKPSNNEKSEVRKERDVLHETLVAANVFIFFVGGVDAVTSSLSHCLLELAVNPEIQDKTREEILTKTNKTEKLTYEVVQGMKYLDLVVAVILDDKHIASNLYMFFIAGFETVSNTLSNILVELAANIKVQERLREEVTREDGKLTYDVINNMAYMKKVVSETLRKYPPVINVARECTKVYHIPGSDVTLEKGTMVTIPVYAIQNDPQYFDNPQEFNPERFSDENKQNIRKGTYLPFGNGPRNCIGMRFALLELHLATASLVSRYKFTLSPKMKYPMEFDKSSIFLKAKGGVWLRMERLKDNSHKATPAGKYSSVYPTGSCGM</sequence>
<keyword evidence="10 13" id="KW-0408">Iron</keyword>
<dbReference type="InterPro" id="IPR002401">
    <property type="entry name" value="Cyt_P450_E_grp-I"/>
</dbReference>
<dbReference type="GO" id="GO:0005789">
    <property type="term" value="C:endoplasmic reticulum membrane"/>
    <property type="evidence" value="ECO:0007669"/>
    <property type="project" value="UniProtKB-SubCell"/>
</dbReference>
<dbReference type="GO" id="GO:0020037">
    <property type="term" value="F:heme binding"/>
    <property type="evidence" value="ECO:0007669"/>
    <property type="project" value="InterPro"/>
</dbReference>
<proteinExistence type="inferred from homology"/>
<keyword evidence="15" id="KW-0812">Transmembrane</keyword>
<dbReference type="PRINTS" id="PR00463">
    <property type="entry name" value="EP450I"/>
</dbReference>
<protein>
    <recommendedName>
        <fullName evidence="17">Cytochrome P450</fullName>
    </recommendedName>
</protein>
<evidence type="ECO:0000256" key="3">
    <source>
        <dbReference type="ARBA" id="ARBA00004406"/>
    </source>
</evidence>
<dbReference type="PANTHER" id="PTHR24292:SF54">
    <property type="entry name" value="CYP9F3-RELATED"/>
    <property type="match status" value="1"/>
</dbReference>
<keyword evidence="11 14" id="KW-0503">Monooxygenase</keyword>
<dbReference type="Gene3D" id="1.10.630.10">
    <property type="entry name" value="Cytochrome P450"/>
    <property type="match status" value="2"/>
</dbReference>
<name>A0A1B6CSG0_9HEMI</name>
<dbReference type="CDD" id="cd11056">
    <property type="entry name" value="CYP6-like"/>
    <property type="match status" value="1"/>
</dbReference>
<dbReference type="PANTHER" id="PTHR24292">
    <property type="entry name" value="CYTOCHROME P450"/>
    <property type="match status" value="1"/>
</dbReference>
<evidence type="ECO:0000256" key="12">
    <source>
        <dbReference type="ARBA" id="ARBA00023136"/>
    </source>
</evidence>
<evidence type="ECO:0000313" key="16">
    <source>
        <dbReference type="EMBL" id="JAS16479.1"/>
    </source>
</evidence>
<feature type="binding site" description="axial binding residue" evidence="13">
    <location>
        <position position="530"/>
    </location>
    <ligand>
        <name>heme</name>
        <dbReference type="ChEBI" id="CHEBI:30413"/>
    </ligand>
    <ligandPart>
        <name>Fe</name>
        <dbReference type="ChEBI" id="CHEBI:18248"/>
    </ligandPart>
</feature>
<keyword evidence="8" id="KW-0492">Microsome</keyword>
<keyword evidence="7" id="KW-0256">Endoplasmic reticulum</keyword>
<evidence type="ECO:0000256" key="4">
    <source>
        <dbReference type="ARBA" id="ARBA00010617"/>
    </source>
</evidence>
<evidence type="ECO:0000256" key="11">
    <source>
        <dbReference type="ARBA" id="ARBA00023033"/>
    </source>
</evidence>
<keyword evidence="6 13" id="KW-0479">Metal-binding</keyword>
<evidence type="ECO:0000256" key="6">
    <source>
        <dbReference type="ARBA" id="ARBA00022723"/>
    </source>
</evidence>
<organism evidence="16">
    <name type="scientific">Clastoptera arizonana</name>
    <name type="common">Arizona spittle bug</name>
    <dbReference type="NCBI Taxonomy" id="38151"/>
    <lineage>
        <taxon>Eukaryota</taxon>
        <taxon>Metazoa</taxon>
        <taxon>Ecdysozoa</taxon>
        <taxon>Arthropoda</taxon>
        <taxon>Hexapoda</taxon>
        <taxon>Insecta</taxon>
        <taxon>Pterygota</taxon>
        <taxon>Neoptera</taxon>
        <taxon>Paraneoptera</taxon>
        <taxon>Hemiptera</taxon>
        <taxon>Auchenorrhyncha</taxon>
        <taxon>Cercopoidea</taxon>
        <taxon>Clastopteridae</taxon>
        <taxon>Clastoptera</taxon>
    </lineage>
</organism>
<comment type="subcellular location">
    <subcellularLocation>
        <location evidence="3">Endoplasmic reticulum membrane</location>
        <topology evidence="3">Peripheral membrane protein</topology>
    </subcellularLocation>
    <subcellularLocation>
        <location evidence="2">Microsome membrane</location>
        <topology evidence="2">Peripheral membrane protein</topology>
    </subcellularLocation>
</comment>
<dbReference type="AlphaFoldDB" id="A0A1B6CSG0"/>
<evidence type="ECO:0000256" key="14">
    <source>
        <dbReference type="RuleBase" id="RU000461"/>
    </source>
</evidence>
<dbReference type="Pfam" id="PF00067">
    <property type="entry name" value="p450"/>
    <property type="match status" value="2"/>
</dbReference>
<evidence type="ECO:0000256" key="13">
    <source>
        <dbReference type="PIRSR" id="PIRSR602401-1"/>
    </source>
</evidence>
<evidence type="ECO:0000256" key="1">
    <source>
        <dbReference type="ARBA" id="ARBA00001971"/>
    </source>
</evidence>
<evidence type="ECO:0000256" key="2">
    <source>
        <dbReference type="ARBA" id="ARBA00004174"/>
    </source>
</evidence>
<feature type="transmembrane region" description="Helical" evidence="15">
    <location>
        <begin position="6"/>
        <end position="26"/>
    </location>
</feature>
<comment type="cofactor">
    <cofactor evidence="1 13">
        <name>heme</name>
        <dbReference type="ChEBI" id="CHEBI:30413"/>
    </cofactor>
</comment>
<dbReference type="InterPro" id="IPR050476">
    <property type="entry name" value="Insect_CytP450_Detox"/>
</dbReference>
<dbReference type="PROSITE" id="PS00086">
    <property type="entry name" value="CYTOCHROME_P450"/>
    <property type="match status" value="1"/>
</dbReference>
<evidence type="ECO:0000256" key="10">
    <source>
        <dbReference type="ARBA" id="ARBA00023004"/>
    </source>
</evidence>
<evidence type="ECO:0000256" key="7">
    <source>
        <dbReference type="ARBA" id="ARBA00022824"/>
    </source>
</evidence>
<gene>
    <name evidence="16" type="ORF">g.29551</name>
</gene>
<dbReference type="GO" id="GO:0004497">
    <property type="term" value="F:monooxygenase activity"/>
    <property type="evidence" value="ECO:0007669"/>
    <property type="project" value="UniProtKB-KW"/>
</dbReference>
<dbReference type="GO" id="GO:0005506">
    <property type="term" value="F:iron ion binding"/>
    <property type="evidence" value="ECO:0007669"/>
    <property type="project" value="InterPro"/>
</dbReference>
<comment type="similarity">
    <text evidence="4 14">Belongs to the cytochrome P450 family.</text>
</comment>
<keyword evidence="12 15" id="KW-0472">Membrane</keyword>
<evidence type="ECO:0000256" key="8">
    <source>
        <dbReference type="ARBA" id="ARBA00022848"/>
    </source>
</evidence>
<reference evidence="16" key="1">
    <citation type="submission" date="2015-12" db="EMBL/GenBank/DDBJ databases">
        <title>De novo transcriptome assembly of four potential Pierce s Disease insect vectors from Arizona vineyards.</title>
        <authorList>
            <person name="Tassone E.E."/>
        </authorList>
    </citation>
    <scope>NUCLEOTIDE SEQUENCE</scope>
</reference>
<evidence type="ECO:0000256" key="9">
    <source>
        <dbReference type="ARBA" id="ARBA00023002"/>
    </source>
</evidence>
<dbReference type="PRINTS" id="PR00385">
    <property type="entry name" value="P450"/>
</dbReference>
<keyword evidence="5 13" id="KW-0349">Heme</keyword>
<evidence type="ECO:0008006" key="17">
    <source>
        <dbReference type="Google" id="ProtNLM"/>
    </source>
</evidence>
<dbReference type="EMBL" id="GEDC01020819">
    <property type="protein sequence ID" value="JAS16479.1"/>
    <property type="molecule type" value="Transcribed_RNA"/>
</dbReference>
<dbReference type="InterPro" id="IPR017972">
    <property type="entry name" value="Cyt_P450_CS"/>
</dbReference>
<accession>A0A1B6CSG0</accession>
<dbReference type="GO" id="GO:0016705">
    <property type="term" value="F:oxidoreductase activity, acting on paired donors, with incorporation or reduction of molecular oxygen"/>
    <property type="evidence" value="ECO:0007669"/>
    <property type="project" value="InterPro"/>
</dbReference>
<dbReference type="InterPro" id="IPR001128">
    <property type="entry name" value="Cyt_P450"/>
</dbReference>
<evidence type="ECO:0000256" key="5">
    <source>
        <dbReference type="ARBA" id="ARBA00022617"/>
    </source>
</evidence>